<protein>
    <submittedName>
        <fullName evidence="2">Uncharacterized protein</fullName>
    </submittedName>
</protein>
<feature type="region of interest" description="Disordered" evidence="1">
    <location>
        <begin position="64"/>
        <end position="90"/>
    </location>
</feature>
<dbReference type="Proteomes" id="UP001054837">
    <property type="component" value="Unassembled WGS sequence"/>
</dbReference>
<proteinExistence type="predicted"/>
<feature type="compositionally biased region" description="Basic and acidic residues" evidence="1">
    <location>
        <begin position="65"/>
        <end position="76"/>
    </location>
</feature>
<comment type="caution">
    <text evidence="2">The sequence shown here is derived from an EMBL/GenBank/DDBJ whole genome shotgun (WGS) entry which is preliminary data.</text>
</comment>
<reference evidence="2 3" key="1">
    <citation type="submission" date="2021-06" db="EMBL/GenBank/DDBJ databases">
        <title>Caerostris darwini draft genome.</title>
        <authorList>
            <person name="Kono N."/>
            <person name="Arakawa K."/>
        </authorList>
    </citation>
    <scope>NUCLEOTIDE SEQUENCE [LARGE SCALE GENOMIC DNA]</scope>
</reference>
<accession>A0AAV4TU02</accession>
<sequence length="90" mass="10044">MLVEKLFGHKVLKTKVPSSLLRPNFPTIHTIGREGFDYLSFEDIGELLVDKPLVEEITEIALETPDPKEHSNKNGEDPVLNAGLFKESLG</sequence>
<name>A0AAV4TU02_9ARAC</name>
<gene>
    <name evidence="2" type="ORF">CDAR_263981</name>
</gene>
<evidence type="ECO:0000256" key="1">
    <source>
        <dbReference type="SAM" id="MobiDB-lite"/>
    </source>
</evidence>
<dbReference type="AlphaFoldDB" id="A0AAV4TU02"/>
<keyword evidence="3" id="KW-1185">Reference proteome</keyword>
<organism evidence="2 3">
    <name type="scientific">Caerostris darwini</name>
    <dbReference type="NCBI Taxonomy" id="1538125"/>
    <lineage>
        <taxon>Eukaryota</taxon>
        <taxon>Metazoa</taxon>
        <taxon>Ecdysozoa</taxon>
        <taxon>Arthropoda</taxon>
        <taxon>Chelicerata</taxon>
        <taxon>Arachnida</taxon>
        <taxon>Araneae</taxon>
        <taxon>Araneomorphae</taxon>
        <taxon>Entelegynae</taxon>
        <taxon>Araneoidea</taxon>
        <taxon>Araneidae</taxon>
        <taxon>Caerostris</taxon>
    </lineage>
</organism>
<evidence type="ECO:0000313" key="3">
    <source>
        <dbReference type="Proteomes" id="UP001054837"/>
    </source>
</evidence>
<dbReference type="EMBL" id="BPLQ01010147">
    <property type="protein sequence ID" value="GIY48669.1"/>
    <property type="molecule type" value="Genomic_DNA"/>
</dbReference>
<evidence type="ECO:0000313" key="2">
    <source>
        <dbReference type="EMBL" id="GIY48669.1"/>
    </source>
</evidence>